<feature type="region of interest" description="Disordered" evidence="1">
    <location>
        <begin position="70"/>
        <end position="151"/>
    </location>
</feature>
<organism evidence="3 4">
    <name type="scientific">Conoideocrella luteorostrata</name>
    <dbReference type="NCBI Taxonomy" id="1105319"/>
    <lineage>
        <taxon>Eukaryota</taxon>
        <taxon>Fungi</taxon>
        <taxon>Dikarya</taxon>
        <taxon>Ascomycota</taxon>
        <taxon>Pezizomycotina</taxon>
        <taxon>Sordariomycetes</taxon>
        <taxon>Hypocreomycetidae</taxon>
        <taxon>Hypocreales</taxon>
        <taxon>Clavicipitaceae</taxon>
        <taxon>Conoideocrella</taxon>
    </lineage>
</organism>
<dbReference type="Pfam" id="PF00170">
    <property type="entry name" value="bZIP_1"/>
    <property type="match status" value="1"/>
</dbReference>
<protein>
    <recommendedName>
        <fullName evidence="2">BZIP domain-containing protein</fullName>
    </recommendedName>
</protein>
<feature type="compositionally biased region" description="Polar residues" evidence="1">
    <location>
        <begin position="130"/>
        <end position="139"/>
    </location>
</feature>
<comment type="caution">
    <text evidence="3">The sequence shown here is derived from an EMBL/GenBank/DDBJ whole genome shotgun (WGS) entry which is preliminary data.</text>
</comment>
<dbReference type="PROSITE" id="PS50217">
    <property type="entry name" value="BZIP"/>
    <property type="match status" value="1"/>
</dbReference>
<reference evidence="3" key="1">
    <citation type="submission" date="2023-06" db="EMBL/GenBank/DDBJ databases">
        <title>Conoideocrella luteorostrata (Hypocreales: Clavicipitaceae), a potential biocontrol fungus for elongate hemlock scale in United States Christmas tree production areas.</title>
        <authorList>
            <person name="Barrett H."/>
            <person name="Lovett B."/>
            <person name="Macias A.M."/>
            <person name="Stajich J.E."/>
            <person name="Kasson M.T."/>
        </authorList>
    </citation>
    <scope>NUCLEOTIDE SEQUENCE</scope>
    <source>
        <strain evidence="3">ARSEF 14590</strain>
    </source>
</reference>
<dbReference type="SMART" id="SM00338">
    <property type="entry name" value="BRLZ"/>
    <property type="match status" value="1"/>
</dbReference>
<dbReference type="SUPFAM" id="SSF57959">
    <property type="entry name" value="Leucine zipper domain"/>
    <property type="match status" value="1"/>
</dbReference>
<dbReference type="GO" id="GO:0003700">
    <property type="term" value="F:DNA-binding transcription factor activity"/>
    <property type="evidence" value="ECO:0007669"/>
    <property type="project" value="InterPro"/>
</dbReference>
<proteinExistence type="predicted"/>
<feature type="domain" description="BZIP" evidence="2">
    <location>
        <begin position="157"/>
        <end position="212"/>
    </location>
</feature>
<gene>
    <name evidence="3" type="ORF">QQS21_009069</name>
</gene>
<dbReference type="Proteomes" id="UP001251528">
    <property type="component" value="Unassembled WGS sequence"/>
</dbReference>
<dbReference type="InterPro" id="IPR004827">
    <property type="entry name" value="bZIP"/>
</dbReference>
<evidence type="ECO:0000313" key="3">
    <source>
        <dbReference type="EMBL" id="KAK2593229.1"/>
    </source>
</evidence>
<evidence type="ECO:0000259" key="2">
    <source>
        <dbReference type="PROSITE" id="PS50217"/>
    </source>
</evidence>
<dbReference type="Gene3D" id="1.20.5.170">
    <property type="match status" value="1"/>
</dbReference>
<dbReference type="EMBL" id="JASWJB010000222">
    <property type="protein sequence ID" value="KAK2593229.1"/>
    <property type="molecule type" value="Genomic_DNA"/>
</dbReference>
<sequence length="244" mass="27885">MEALFNSQQGEDYISEQSLNYPVWQCGPWISHIESHSPTFLDVFDSNTLQSPFDDSFNWMNRNEPVYSTNPVSPTAISPTVEEPPVHLPSTSQTRVKKSSSSNGKRKRQAKIKKEPSEKINPGRIRTYHSKSVSSSGRSPTEDIIASNGTNEDFYHERNRIASTKFRERKRNEIAQLESEEYSIEDVNRQLRRVLESLTSEILSLKMQILEHTDCNCKLIQAYINKEAVNFVQSLQDDDSEAPA</sequence>
<dbReference type="InterPro" id="IPR046347">
    <property type="entry name" value="bZIP_sf"/>
</dbReference>
<dbReference type="CDD" id="cd14687">
    <property type="entry name" value="bZIP_ATF2"/>
    <property type="match status" value="1"/>
</dbReference>
<evidence type="ECO:0000256" key="1">
    <source>
        <dbReference type="SAM" id="MobiDB-lite"/>
    </source>
</evidence>
<keyword evidence="4" id="KW-1185">Reference proteome</keyword>
<evidence type="ECO:0000313" key="4">
    <source>
        <dbReference type="Proteomes" id="UP001251528"/>
    </source>
</evidence>
<accession>A0AAJ0CHT4</accession>
<name>A0AAJ0CHT4_9HYPO</name>
<dbReference type="AlphaFoldDB" id="A0AAJ0CHT4"/>